<dbReference type="Proteomes" id="UP000225706">
    <property type="component" value="Unassembled WGS sequence"/>
</dbReference>
<feature type="compositionally biased region" description="Polar residues" evidence="1">
    <location>
        <begin position="144"/>
        <end position="155"/>
    </location>
</feature>
<name>A0A2B4RNI5_STYPI</name>
<organism evidence="3 4">
    <name type="scientific">Stylophora pistillata</name>
    <name type="common">Smooth cauliflower coral</name>
    <dbReference type="NCBI Taxonomy" id="50429"/>
    <lineage>
        <taxon>Eukaryota</taxon>
        <taxon>Metazoa</taxon>
        <taxon>Cnidaria</taxon>
        <taxon>Anthozoa</taxon>
        <taxon>Hexacorallia</taxon>
        <taxon>Scleractinia</taxon>
        <taxon>Astrocoeniina</taxon>
        <taxon>Pocilloporidae</taxon>
        <taxon>Stylophora</taxon>
    </lineage>
</organism>
<dbReference type="SUPFAM" id="SSF47986">
    <property type="entry name" value="DEATH domain"/>
    <property type="match status" value="1"/>
</dbReference>
<feature type="domain" description="CARD" evidence="2">
    <location>
        <begin position="337"/>
        <end position="402"/>
    </location>
</feature>
<dbReference type="GO" id="GO:0042981">
    <property type="term" value="P:regulation of apoptotic process"/>
    <property type="evidence" value="ECO:0007669"/>
    <property type="project" value="InterPro"/>
</dbReference>
<dbReference type="InterPro" id="IPR001315">
    <property type="entry name" value="CARD"/>
</dbReference>
<gene>
    <name evidence="3" type="ORF">AWC38_SpisGene15577</name>
</gene>
<dbReference type="PROSITE" id="PS50209">
    <property type="entry name" value="CARD"/>
    <property type="match status" value="1"/>
</dbReference>
<feature type="region of interest" description="Disordered" evidence="1">
    <location>
        <begin position="140"/>
        <end position="161"/>
    </location>
</feature>
<proteinExistence type="predicted"/>
<comment type="caution">
    <text evidence="3">The sequence shown here is derived from an EMBL/GenBank/DDBJ whole genome shotgun (WGS) entry which is preliminary data.</text>
</comment>
<dbReference type="Gene3D" id="1.10.533.10">
    <property type="entry name" value="Death Domain, Fas"/>
    <property type="match status" value="1"/>
</dbReference>
<evidence type="ECO:0000256" key="1">
    <source>
        <dbReference type="SAM" id="MobiDB-lite"/>
    </source>
</evidence>
<keyword evidence="4" id="KW-1185">Reference proteome</keyword>
<accession>A0A2B4RNI5</accession>
<evidence type="ECO:0000313" key="3">
    <source>
        <dbReference type="EMBL" id="PFX19994.1"/>
    </source>
</evidence>
<protein>
    <recommendedName>
        <fullName evidence="2">CARD domain-containing protein</fullName>
    </recommendedName>
</protein>
<dbReference type="AlphaFoldDB" id="A0A2B4RNI5"/>
<evidence type="ECO:0000259" key="2">
    <source>
        <dbReference type="PROSITE" id="PS50209"/>
    </source>
</evidence>
<reference evidence="4" key="1">
    <citation type="journal article" date="2017" name="bioRxiv">
        <title>Comparative analysis of the genomes of Stylophora pistillata and Acropora digitifera provides evidence for extensive differences between species of corals.</title>
        <authorList>
            <person name="Voolstra C.R."/>
            <person name="Li Y."/>
            <person name="Liew Y.J."/>
            <person name="Baumgarten S."/>
            <person name="Zoccola D."/>
            <person name="Flot J.-F."/>
            <person name="Tambutte S."/>
            <person name="Allemand D."/>
            <person name="Aranda M."/>
        </authorList>
    </citation>
    <scope>NUCLEOTIDE SEQUENCE [LARGE SCALE GENOMIC DNA]</scope>
</reference>
<dbReference type="CDD" id="cd01671">
    <property type="entry name" value="CARD"/>
    <property type="match status" value="1"/>
</dbReference>
<evidence type="ECO:0000313" key="4">
    <source>
        <dbReference type="Proteomes" id="UP000225706"/>
    </source>
</evidence>
<sequence length="439" mass="49529">MDSEYNLFTSNIKDTENHGIQTAEEITSALTSCPSSMALAQRTITVANCSSRHFSNSHHTQVRRSTDDREEDLLLESELVDDFGRPPHTDAFDTEARDRIGELLESARSSEQSSQNVSLQSRAVPQQQCCSIQQATQNGELAVKSSTRPSKSTDMQRFCDPESSHGLQMPCVIFMFKRGIIARDDLIHNLYIIPVKDFKEKFPKIKQYEGVICHGTEFPMMEETKIPPNRLFHRILIDGTCKVNFEMDAGETFSIVSPPTIVTNISEILSRSKNRVGCGFSATVLIRCTGGKDELSEGNICIKIQCGNTNLRFTMPVAYYEANTSPWLYNPQAVTAMPDEDKKVLRSCHVSLLENIGDPICICDHLYQHKIFDSEDMEEVENMTKSRDRNAFLLHSIQTRGNILDLVIDIMRGQRENQEAAAILLNKRRHGADQNNDDK</sequence>
<dbReference type="EMBL" id="LSMT01000335">
    <property type="protein sequence ID" value="PFX19994.1"/>
    <property type="molecule type" value="Genomic_DNA"/>
</dbReference>
<dbReference type="Pfam" id="PF00619">
    <property type="entry name" value="CARD"/>
    <property type="match status" value="1"/>
</dbReference>
<dbReference type="OrthoDB" id="6003221at2759"/>
<dbReference type="InterPro" id="IPR011029">
    <property type="entry name" value="DEATH-like_dom_sf"/>
</dbReference>